<sequence>MTTVRQVTKLLTPLLERHDDLHLNGRWLIVKPVRHVLRGVLIERTGEARQFNPSWAVGYLCEPAESVPLNWATMIHPPVAGRLWYWDDPSVRDDLFSAIEEQALPRLRAIQTLDDFVAFASDRTRFFLTAFDGYLLRSVGVDIARGDLETARATCAELATGRTRWSMPLMREEFERITGVLCPLLASGDRAGMARLLHEWEAYTVDKLKLRDVWEPTPFPLEAR</sequence>
<accession>A0A1G6EBV7</accession>
<evidence type="ECO:0000313" key="2">
    <source>
        <dbReference type="Proteomes" id="UP000199071"/>
    </source>
</evidence>
<reference evidence="1 2" key="1">
    <citation type="submission" date="2016-10" db="EMBL/GenBank/DDBJ databases">
        <authorList>
            <person name="de Groot N.N."/>
        </authorList>
    </citation>
    <scope>NUCLEOTIDE SEQUENCE [LARGE SCALE GENOMIC DNA]</scope>
    <source>
        <strain evidence="1 2">ATCC 35022</strain>
    </source>
</reference>
<dbReference type="OrthoDB" id="8146150at2"/>
<dbReference type="EMBL" id="FMXQ01000011">
    <property type="protein sequence ID" value="SDB54893.1"/>
    <property type="molecule type" value="Genomic_DNA"/>
</dbReference>
<keyword evidence="2" id="KW-1185">Reference proteome</keyword>
<gene>
    <name evidence="1" type="ORF">SAMN02982931_04346</name>
</gene>
<dbReference type="Proteomes" id="UP000199071">
    <property type="component" value="Unassembled WGS sequence"/>
</dbReference>
<dbReference type="RefSeq" id="WP_090880124.1">
    <property type="nucleotide sequence ID" value="NZ_FMXQ01000011.1"/>
</dbReference>
<proteinExistence type="predicted"/>
<dbReference type="AlphaFoldDB" id="A0A1G6EBV7"/>
<name>A0A1G6EBV7_9HYPH</name>
<organism evidence="1 2">
    <name type="scientific">Bauldia litoralis</name>
    <dbReference type="NCBI Taxonomy" id="665467"/>
    <lineage>
        <taxon>Bacteria</taxon>
        <taxon>Pseudomonadati</taxon>
        <taxon>Pseudomonadota</taxon>
        <taxon>Alphaproteobacteria</taxon>
        <taxon>Hyphomicrobiales</taxon>
        <taxon>Kaistiaceae</taxon>
        <taxon>Bauldia</taxon>
    </lineage>
</organism>
<evidence type="ECO:0000313" key="1">
    <source>
        <dbReference type="EMBL" id="SDB54893.1"/>
    </source>
</evidence>
<protein>
    <submittedName>
        <fullName evidence="1">Uncharacterized protein</fullName>
    </submittedName>
</protein>